<keyword evidence="2" id="KW-1185">Reference proteome</keyword>
<protein>
    <submittedName>
        <fullName evidence="1">Uncharacterized protein</fullName>
    </submittedName>
</protein>
<dbReference type="AlphaFoldDB" id="A0A1W0WHK2"/>
<evidence type="ECO:0000313" key="2">
    <source>
        <dbReference type="Proteomes" id="UP000192578"/>
    </source>
</evidence>
<comment type="caution">
    <text evidence="1">The sequence shown here is derived from an EMBL/GenBank/DDBJ whole genome shotgun (WGS) entry which is preliminary data.</text>
</comment>
<name>A0A1W0WHK2_HYPEX</name>
<dbReference type="EMBL" id="MTYJ01000101">
    <property type="protein sequence ID" value="OQV14676.1"/>
    <property type="molecule type" value="Genomic_DNA"/>
</dbReference>
<organism evidence="1 2">
    <name type="scientific">Hypsibius exemplaris</name>
    <name type="common">Freshwater tardigrade</name>
    <dbReference type="NCBI Taxonomy" id="2072580"/>
    <lineage>
        <taxon>Eukaryota</taxon>
        <taxon>Metazoa</taxon>
        <taxon>Ecdysozoa</taxon>
        <taxon>Tardigrada</taxon>
        <taxon>Eutardigrada</taxon>
        <taxon>Parachela</taxon>
        <taxon>Hypsibioidea</taxon>
        <taxon>Hypsibiidae</taxon>
        <taxon>Hypsibius</taxon>
    </lineage>
</organism>
<dbReference type="Proteomes" id="UP000192578">
    <property type="component" value="Unassembled WGS sequence"/>
</dbReference>
<evidence type="ECO:0000313" key="1">
    <source>
        <dbReference type="EMBL" id="OQV14676.1"/>
    </source>
</evidence>
<proteinExistence type="predicted"/>
<sequence>MPVEQLKSEHFAMPDSPDFFMYSERFLYGELSRMVIDSCVVELSFEGLITLSPVDRRNLQQLKLISSEQKKPYWTWTK</sequence>
<gene>
    <name evidence="1" type="ORF">BV898_11182</name>
</gene>
<reference evidence="2" key="1">
    <citation type="submission" date="2017-01" db="EMBL/GenBank/DDBJ databases">
        <title>Comparative genomics of anhydrobiosis in the tardigrade Hypsibius dujardini.</title>
        <authorList>
            <person name="Yoshida Y."/>
            <person name="Koutsovoulos G."/>
            <person name="Laetsch D."/>
            <person name="Stevens L."/>
            <person name="Kumar S."/>
            <person name="Horikawa D."/>
            <person name="Ishino K."/>
            <person name="Komine S."/>
            <person name="Tomita M."/>
            <person name="Blaxter M."/>
            <person name="Arakawa K."/>
        </authorList>
    </citation>
    <scope>NUCLEOTIDE SEQUENCE [LARGE SCALE GENOMIC DNA]</scope>
    <source>
        <strain evidence="2">Z151</strain>
    </source>
</reference>
<accession>A0A1W0WHK2</accession>